<proteinExistence type="predicted"/>
<dbReference type="Proteomes" id="UP000028181">
    <property type="component" value="Plasmid pHAMBI540a"/>
</dbReference>
<geneLocation type="plasmid" evidence="2">
    <name>II</name>
</geneLocation>
<evidence type="ECO:0000313" key="1">
    <source>
        <dbReference type="EMBL" id="CDN51154.1"/>
    </source>
</evidence>
<protein>
    <submittedName>
        <fullName evidence="1">Uncharacterized protein</fullName>
    </submittedName>
</protein>
<evidence type="ECO:0000313" key="2">
    <source>
        <dbReference type="Proteomes" id="UP000028181"/>
    </source>
</evidence>
<dbReference type="RefSeq" id="WP_041364525.1">
    <property type="nucleotide sequence ID" value="NZ_HG938354.1"/>
</dbReference>
<dbReference type="HOGENOM" id="CLU_2539090_0_0_5"/>
<gene>
    <name evidence="1" type="ORF">RG540_PA04760</name>
</gene>
<keyword evidence="1" id="KW-0614">Plasmid</keyword>
<dbReference type="PATRIC" id="fig|1028800.3.peg.5095"/>
<reference evidence="2" key="1">
    <citation type="journal article" date="2014" name="BMC Genomics">
        <title>Genome sequencing of two Neorhizobium galegae strains reveals a noeT gene responsible for the unusual acetylation of the nodulation factors.</title>
        <authorList>
            <person name="Osterman J."/>
            <person name="Marsh J."/>
            <person name="Laine P.K."/>
            <person name="Zeng Z."/>
            <person name="Alatalo E."/>
            <person name="Sullivan J.T."/>
            <person name="Young J.P."/>
            <person name="Thomas-Oates J."/>
            <person name="Paulin L."/>
            <person name="Lindstrom K."/>
        </authorList>
    </citation>
    <scope>NUCLEOTIDE SEQUENCE [LARGE SCALE GENOMIC DNA]</scope>
    <source>
        <strain evidence="2">HAMBI 540</strain>
    </source>
</reference>
<keyword evidence="2" id="KW-1185">Reference proteome</keyword>
<dbReference type="OrthoDB" id="8410310at2"/>
<accession>A0A068SZ64</accession>
<dbReference type="AlphaFoldDB" id="A0A068SZ64"/>
<organism evidence="1 2">
    <name type="scientific">Neorhizobium galegae bv. orientalis str. HAMBI 540</name>
    <dbReference type="NCBI Taxonomy" id="1028800"/>
    <lineage>
        <taxon>Bacteria</taxon>
        <taxon>Pseudomonadati</taxon>
        <taxon>Pseudomonadota</taxon>
        <taxon>Alphaproteobacteria</taxon>
        <taxon>Hyphomicrobiales</taxon>
        <taxon>Rhizobiaceae</taxon>
        <taxon>Rhizobium/Agrobacterium group</taxon>
        <taxon>Neorhizobium</taxon>
    </lineage>
</organism>
<dbReference type="KEGG" id="ngg:RG540_PA04760"/>
<sequence>MMTVFEGLKGELAAGTTVLALVDYNVTEFRDGDSCRYVGHVRTKPSILRTALNAPTLRLGGHRITLNAVEHEDWVSFHLDRFP</sequence>
<dbReference type="eggNOG" id="ENOG5031C4A">
    <property type="taxonomic scope" value="Bacteria"/>
</dbReference>
<dbReference type="EMBL" id="HG938354">
    <property type="protein sequence ID" value="CDN51154.1"/>
    <property type="molecule type" value="Genomic_DNA"/>
</dbReference>
<dbReference type="GeneID" id="24261301"/>
<name>A0A068SZ64_NEOGA</name>